<evidence type="ECO:0000313" key="2">
    <source>
        <dbReference type="EMBL" id="ADU30320.1"/>
    </source>
</evidence>
<accession>E6U108</accession>
<feature type="transmembrane region" description="Helical" evidence="1">
    <location>
        <begin position="256"/>
        <end position="277"/>
    </location>
</feature>
<evidence type="ECO:0000313" key="3">
    <source>
        <dbReference type="Proteomes" id="UP000001401"/>
    </source>
</evidence>
<evidence type="ECO:0000256" key="1">
    <source>
        <dbReference type="SAM" id="Phobius"/>
    </source>
</evidence>
<protein>
    <recommendedName>
        <fullName evidence="4">C4-dicarboxylate ABC transporter</fullName>
    </recommendedName>
</protein>
<dbReference type="EMBL" id="CP002394">
    <property type="protein sequence ID" value="ADU30320.1"/>
    <property type="molecule type" value="Genomic_DNA"/>
</dbReference>
<name>E6U108_EVAC2</name>
<dbReference type="RefSeq" id="WP_013488656.1">
    <property type="nucleotide sequence ID" value="NC_014829.1"/>
</dbReference>
<dbReference type="HOGENOM" id="CLU_038679_0_0_9"/>
<keyword evidence="1" id="KW-1133">Transmembrane helix</keyword>
<keyword evidence="3" id="KW-1185">Reference proteome</keyword>
<dbReference type="Proteomes" id="UP000001401">
    <property type="component" value="Chromosome"/>
</dbReference>
<organism evidence="2 3">
    <name type="scientific">Evansella cellulosilytica (strain ATCC 21833 / DSM 2522 / FERM P-1141 / JCM 9156 / N-4)</name>
    <name type="common">Bacillus cellulosilyticus</name>
    <dbReference type="NCBI Taxonomy" id="649639"/>
    <lineage>
        <taxon>Bacteria</taxon>
        <taxon>Bacillati</taxon>
        <taxon>Bacillota</taxon>
        <taxon>Bacilli</taxon>
        <taxon>Bacillales</taxon>
        <taxon>Bacillaceae</taxon>
        <taxon>Evansella</taxon>
    </lineage>
</organism>
<feature type="transmembrane region" description="Helical" evidence="1">
    <location>
        <begin position="379"/>
        <end position="399"/>
    </location>
</feature>
<feature type="transmembrane region" description="Helical" evidence="1">
    <location>
        <begin position="20"/>
        <end position="36"/>
    </location>
</feature>
<dbReference type="KEGG" id="bco:Bcell_2058"/>
<feature type="transmembrane region" description="Helical" evidence="1">
    <location>
        <begin position="156"/>
        <end position="180"/>
    </location>
</feature>
<feature type="transmembrane region" description="Helical" evidence="1">
    <location>
        <begin position="73"/>
        <end position="96"/>
    </location>
</feature>
<reference evidence="2 3" key="1">
    <citation type="submission" date="2010-12" db="EMBL/GenBank/DDBJ databases">
        <title>Complete sequence of Bacillus cellulosilyticus DSM 2522.</title>
        <authorList>
            <consortium name="US DOE Joint Genome Institute"/>
            <person name="Lucas S."/>
            <person name="Copeland A."/>
            <person name="Lapidus A."/>
            <person name="Cheng J.-F."/>
            <person name="Bruce D."/>
            <person name="Goodwin L."/>
            <person name="Pitluck S."/>
            <person name="Chertkov O."/>
            <person name="Detter J.C."/>
            <person name="Han C."/>
            <person name="Tapia R."/>
            <person name="Land M."/>
            <person name="Hauser L."/>
            <person name="Jeffries C."/>
            <person name="Kyrpides N."/>
            <person name="Ivanova N."/>
            <person name="Mikhailova N."/>
            <person name="Brumm P."/>
            <person name="Mead D."/>
            <person name="Woyke T."/>
        </authorList>
    </citation>
    <scope>NUCLEOTIDE SEQUENCE [LARGE SCALE GENOMIC DNA]</scope>
    <source>
        <strain evidence="3">ATCC 21833 / DSM 2522 / FERM P-1141 / JCM 9156 / N-4</strain>
    </source>
</reference>
<feature type="transmembrane region" description="Helical" evidence="1">
    <location>
        <begin position="336"/>
        <end position="367"/>
    </location>
</feature>
<evidence type="ECO:0008006" key="4">
    <source>
        <dbReference type="Google" id="ProtNLM"/>
    </source>
</evidence>
<feature type="transmembrane region" description="Helical" evidence="1">
    <location>
        <begin position="232"/>
        <end position="250"/>
    </location>
</feature>
<feature type="transmembrane region" description="Helical" evidence="1">
    <location>
        <begin position="192"/>
        <end position="211"/>
    </location>
</feature>
<feature type="transmembrane region" description="Helical" evidence="1">
    <location>
        <begin position="42"/>
        <end position="61"/>
    </location>
</feature>
<dbReference type="OrthoDB" id="3171527at2"/>
<keyword evidence="1" id="KW-0812">Transmembrane</keyword>
<dbReference type="AlphaFoldDB" id="E6U108"/>
<sequence>MTAFIYIIDQFYPNIHIKTLYSILGGSLLVFTLFHIPKTNNLIVASLFILGSICFYLEGIHIKTAVLGFGQNINLLSLFLFVPLIATFMATAGYLSTLKYKVQNKQSLKDFKPYRFSFILTSSIGFILNLGSMAIVKRIVEESSPTYQDQKLTLTIMRGFGFCMLWSPYFVNVGLVLVVFDVSWFQIGLYGLGLSILYFFVSIIMFRSIAFDDDPVLKQTVSKSVNDVDHHSLMPFILFSITLISLSFLLDYFLPVNMIIIVSVVALILPFIWSVLARQTASYVHDAVDQVNNSFYKLKNELAIFISAGYFGFAISETKIGEILSNLLFNASFNSVLVLTVLIVVLSILLAQIGIHPVIIVIGIGSALSPDKFGVSAEYLALVLLVAWTLATQLSPFSGQVLMASNLTKQPTVKIVRQNAPFVLVLAIVLTTAVYCLYLFKFI</sequence>
<gene>
    <name evidence="2" type="ordered locus">Bcell_2058</name>
</gene>
<keyword evidence="1" id="KW-0472">Membrane</keyword>
<feature type="transmembrane region" description="Helical" evidence="1">
    <location>
        <begin position="116"/>
        <end position="136"/>
    </location>
</feature>
<dbReference type="STRING" id="649639.Bcell_2058"/>
<dbReference type="eggNOG" id="COG3069">
    <property type="taxonomic scope" value="Bacteria"/>
</dbReference>
<feature type="transmembrane region" description="Helical" evidence="1">
    <location>
        <begin position="419"/>
        <end position="440"/>
    </location>
</feature>
<proteinExistence type="predicted"/>
<feature type="transmembrane region" description="Helical" evidence="1">
    <location>
        <begin position="298"/>
        <end position="316"/>
    </location>
</feature>